<dbReference type="EMBL" id="CM003101">
    <property type="protein sequence ID" value="KUI68994.1"/>
    <property type="molecule type" value="Genomic_DNA"/>
</dbReference>
<dbReference type="FunFam" id="3.30.70.80:FF:000005">
    <property type="entry name" value="Proteinase inhibitor I2B"/>
    <property type="match status" value="1"/>
</dbReference>
<protein>
    <recommendedName>
        <fullName evidence="2">Inhibitor I9 domain-containing protein</fullName>
    </recommendedName>
</protein>
<reference evidence="3" key="1">
    <citation type="submission" date="2014-12" db="EMBL/GenBank/DDBJ databases">
        <title>Genome Sequence of Valsa Canker Pathogens Uncovers a Specific Adaption of Colonization on Woody Bark.</title>
        <authorList>
            <person name="Yin Z."/>
            <person name="Liu H."/>
            <person name="Gao X."/>
            <person name="Li Z."/>
            <person name="Song N."/>
            <person name="Ke X."/>
            <person name="Dai Q."/>
            <person name="Wu Y."/>
            <person name="Sun Y."/>
            <person name="Xu J.-R."/>
            <person name="Kang Z.K."/>
            <person name="Wang L."/>
            <person name="Huang L."/>
        </authorList>
    </citation>
    <scope>NUCLEOTIDE SEQUENCE [LARGE SCALE GENOMIC DNA]</scope>
    <source>
        <strain evidence="3">03-8</strain>
    </source>
</reference>
<dbReference type="Gene3D" id="3.30.70.80">
    <property type="entry name" value="Peptidase S8 propeptide/proteinase inhibitor I9"/>
    <property type="match status" value="1"/>
</dbReference>
<dbReference type="Proteomes" id="UP000078559">
    <property type="component" value="Chromosome 4"/>
</dbReference>
<dbReference type="GO" id="GO:0042144">
    <property type="term" value="P:vacuole fusion, non-autophagic"/>
    <property type="evidence" value="ECO:0007669"/>
    <property type="project" value="TreeGrafter"/>
</dbReference>
<dbReference type="OrthoDB" id="5518345at2759"/>
<dbReference type="InterPro" id="IPR052471">
    <property type="entry name" value="PBI_I9"/>
</dbReference>
<comment type="similarity">
    <text evidence="1">Belongs to the protease inhibitor I9 family.</text>
</comment>
<dbReference type="InterPro" id="IPR037045">
    <property type="entry name" value="S8pro/Inhibitor_I9_sf"/>
</dbReference>
<evidence type="ECO:0000313" key="3">
    <source>
        <dbReference type="EMBL" id="KUI68994.1"/>
    </source>
</evidence>
<evidence type="ECO:0000256" key="1">
    <source>
        <dbReference type="ARBA" id="ARBA00038069"/>
    </source>
</evidence>
<gene>
    <name evidence="3" type="ORF">VM1G_11543</name>
</gene>
<keyword evidence="4" id="KW-1185">Reference proteome</keyword>
<dbReference type="PANTHER" id="PTHR28288:SF2">
    <property type="entry name" value="PROTEASE B INHIBITOR 2"/>
    <property type="match status" value="1"/>
</dbReference>
<accession>A0A194VXQ0</accession>
<organism evidence="3 4">
    <name type="scientific">Cytospora mali</name>
    <name type="common">Apple Valsa canker fungus</name>
    <name type="synonym">Valsa mali</name>
    <dbReference type="NCBI Taxonomy" id="578113"/>
    <lineage>
        <taxon>Eukaryota</taxon>
        <taxon>Fungi</taxon>
        <taxon>Dikarya</taxon>
        <taxon>Ascomycota</taxon>
        <taxon>Pezizomycotina</taxon>
        <taxon>Sordariomycetes</taxon>
        <taxon>Sordariomycetidae</taxon>
        <taxon>Diaporthales</taxon>
        <taxon>Cytosporaceae</taxon>
        <taxon>Cytospora</taxon>
    </lineage>
</organism>
<dbReference type="GO" id="GO:0004866">
    <property type="term" value="F:endopeptidase inhibitor activity"/>
    <property type="evidence" value="ECO:0007669"/>
    <property type="project" value="TreeGrafter"/>
</dbReference>
<dbReference type="PANTHER" id="PTHR28288">
    <property type="entry name" value="PROTEASE B INHIBITOR 2"/>
    <property type="match status" value="1"/>
</dbReference>
<dbReference type="SMR" id="A0A194VXQ0"/>
<dbReference type="AlphaFoldDB" id="A0A194VXQ0"/>
<evidence type="ECO:0000259" key="2">
    <source>
        <dbReference type="Pfam" id="PF05922"/>
    </source>
</evidence>
<dbReference type="Pfam" id="PF05922">
    <property type="entry name" value="Inhibitor_I9"/>
    <property type="match status" value="1"/>
</dbReference>
<proteinExistence type="inferred from homology"/>
<evidence type="ECO:0000313" key="4">
    <source>
        <dbReference type="Proteomes" id="UP000078559"/>
    </source>
</evidence>
<sequence length="71" mass="7756">MPSYIVRCNPDATPEQIEAAKEHAVKQGGTIGHTYNLIKGFSVSFPEGSVVTLESNEHIKEVELDGEVKTQ</sequence>
<dbReference type="SUPFAM" id="SSF54897">
    <property type="entry name" value="Protease propeptides/inhibitors"/>
    <property type="match status" value="1"/>
</dbReference>
<feature type="domain" description="Inhibitor I9" evidence="2">
    <location>
        <begin position="4"/>
        <end position="71"/>
    </location>
</feature>
<dbReference type="InterPro" id="IPR010259">
    <property type="entry name" value="S8pro/Inhibitor_I9"/>
</dbReference>
<name>A0A194VXQ0_CYTMA</name>